<name>A0A5C4VF19_9ACTN</name>
<feature type="coiled-coil region" evidence="2">
    <location>
        <begin position="93"/>
        <end position="127"/>
    </location>
</feature>
<evidence type="ECO:0000313" key="4">
    <source>
        <dbReference type="EMBL" id="TNM33639.1"/>
    </source>
</evidence>
<dbReference type="SUPFAM" id="SSF46955">
    <property type="entry name" value="Putative DNA-binding domain"/>
    <property type="match status" value="1"/>
</dbReference>
<dbReference type="Gene3D" id="3.40.50.1820">
    <property type="entry name" value="alpha/beta hydrolase"/>
    <property type="match status" value="1"/>
</dbReference>
<keyword evidence="4" id="KW-0378">Hydrolase</keyword>
<dbReference type="EMBL" id="VDGT01000002">
    <property type="protein sequence ID" value="TNM33639.1"/>
    <property type="molecule type" value="Genomic_DNA"/>
</dbReference>
<dbReference type="InterPro" id="IPR000073">
    <property type="entry name" value="AB_hydrolase_1"/>
</dbReference>
<dbReference type="SUPFAM" id="SSF53474">
    <property type="entry name" value="alpha/beta-Hydrolases"/>
    <property type="match status" value="1"/>
</dbReference>
<dbReference type="GO" id="GO:0016787">
    <property type="term" value="F:hydrolase activity"/>
    <property type="evidence" value="ECO:0007669"/>
    <property type="project" value="UniProtKB-KW"/>
</dbReference>
<dbReference type="InterPro" id="IPR000551">
    <property type="entry name" value="MerR-type_HTH_dom"/>
</dbReference>
<dbReference type="InterPro" id="IPR029058">
    <property type="entry name" value="AB_hydrolase_fold"/>
</dbReference>
<gene>
    <name evidence="4" type="ORF">FH715_04665</name>
</gene>
<keyword evidence="1" id="KW-0238">DNA-binding</keyword>
<dbReference type="GO" id="GO:0003700">
    <property type="term" value="F:DNA-binding transcription factor activity"/>
    <property type="evidence" value="ECO:0007669"/>
    <property type="project" value="InterPro"/>
</dbReference>
<reference evidence="4 5" key="1">
    <citation type="submission" date="2019-06" db="EMBL/GenBank/DDBJ databases">
        <title>Draft genome of Streptomyces sedi sp. JCM16909.</title>
        <authorList>
            <person name="Klykleung N."/>
            <person name="Tanasupawat S."/>
            <person name="Kudo T."/>
            <person name="Yuki M."/>
            <person name="Ohkuma M."/>
        </authorList>
    </citation>
    <scope>NUCLEOTIDE SEQUENCE [LARGE SCALE GENOMIC DNA]</scope>
    <source>
        <strain evidence="4 5">JCM 16909</strain>
    </source>
</reference>
<dbReference type="Proteomes" id="UP000311713">
    <property type="component" value="Unassembled WGS sequence"/>
</dbReference>
<sequence>MDDEGDDERDELFGIAEVSERIGLAADTLRYFERQGVVPAPRRDSAGRRRYAAGDVELIRMLVHLRETGMPLADIAQFTGADGRAADPAVLRLELLTAHRRRVRERREELDRALDVISRKIADYDEQGAGTPRRLERPDCALAFDVRGEGPPLFLVGAPAGRAGFAALARELAERFTVVTHDPRGIGDSRAVTGMAAPTPEVLAEDLAALVDRFTGGPALFVGTSGGAVTLLELATRHPQLVNRAVLHEPPLVTLLDDADLTSRATAAFAVAEGDPQRAVQEFYDLSGAGHHTGPGETPPPHLALPELPAGELDKNRYFLGRMAGPSVLYAPDIEAVRRVPLTLCAGALSHHQLARRATRALADRLELPLVDMPGNHLGASTEPAAFARAVLPLLRQPDAR</sequence>
<feature type="domain" description="HTH merR-type" evidence="3">
    <location>
        <begin position="12"/>
        <end position="81"/>
    </location>
</feature>
<dbReference type="OrthoDB" id="3210164at2"/>
<evidence type="ECO:0000256" key="2">
    <source>
        <dbReference type="SAM" id="Coils"/>
    </source>
</evidence>
<evidence type="ECO:0000259" key="3">
    <source>
        <dbReference type="PROSITE" id="PS50937"/>
    </source>
</evidence>
<dbReference type="PROSITE" id="PS50937">
    <property type="entry name" value="HTH_MERR_2"/>
    <property type="match status" value="1"/>
</dbReference>
<dbReference type="SMART" id="SM00422">
    <property type="entry name" value="HTH_MERR"/>
    <property type="match status" value="1"/>
</dbReference>
<dbReference type="PANTHER" id="PTHR30204:SF98">
    <property type="entry name" value="HTH-TYPE TRANSCRIPTIONAL REGULATOR ADHR"/>
    <property type="match status" value="1"/>
</dbReference>
<dbReference type="Pfam" id="PF13411">
    <property type="entry name" value="MerR_1"/>
    <property type="match status" value="1"/>
</dbReference>
<evidence type="ECO:0000313" key="5">
    <source>
        <dbReference type="Proteomes" id="UP000311713"/>
    </source>
</evidence>
<dbReference type="InterPro" id="IPR009061">
    <property type="entry name" value="DNA-bd_dom_put_sf"/>
</dbReference>
<dbReference type="InterPro" id="IPR047057">
    <property type="entry name" value="MerR_fam"/>
</dbReference>
<proteinExistence type="predicted"/>
<dbReference type="AlphaFoldDB" id="A0A5C4VF19"/>
<dbReference type="CDD" id="cd01109">
    <property type="entry name" value="HTH_YyaN"/>
    <property type="match status" value="1"/>
</dbReference>
<dbReference type="Gene3D" id="1.10.1660.10">
    <property type="match status" value="1"/>
</dbReference>
<dbReference type="GO" id="GO:0003677">
    <property type="term" value="F:DNA binding"/>
    <property type="evidence" value="ECO:0007669"/>
    <property type="project" value="UniProtKB-KW"/>
</dbReference>
<protein>
    <submittedName>
        <fullName evidence="4">Alpha/beta fold hydrolase</fullName>
    </submittedName>
</protein>
<dbReference type="RefSeq" id="WP_139640929.1">
    <property type="nucleotide sequence ID" value="NZ_BAAAZS010000006.1"/>
</dbReference>
<keyword evidence="2" id="KW-0175">Coiled coil</keyword>
<evidence type="ECO:0000256" key="1">
    <source>
        <dbReference type="ARBA" id="ARBA00023125"/>
    </source>
</evidence>
<organism evidence="4 5">
    <name type="scientific">Streptomyces sedi</name>
    <dbReference type="NCBI Taxonomy" id="555059"/>
    <lineage>
        <taxon>Bacteria</taxon>
        <taxon>Bacillati</taxon>
        <taxon>Actinomycetota</taxon>
        <taxon>Actinomycetes</taxon>
        <taxon>Kitasatosporales</taxon>
        <taxon>Streptomycetaceae</taxon>
        <taxon>Streptomyces</taxon>
    </lineage>
</organism>
<comment type="caution">
    <text evidence="4">The sequence shown here is derived from an EMBL/GenBank/DDBJ whole genome shotgun (WGS) entry which is preliminary data.</text>
</comment>
<accession>A0A5C4VF19</accession>
<dbReference type="PANTHER" id="PTHR30204">
    <property type="entry name" value="REDOX-CYCLING DRUG-SENSING TRANSCRIPTIONAL ACTIVATOR SOXR"/>
    <property type="match status" value="1"/>
</dbReference>
<keyword evidence="5" id="KW-1185">Reference proteome</keyword>
<dbReference type="Pfam" id="PF00561">
    <property type="entry name" value="Abhydrolase_1"/>
    <property type="match status" value="1"/>
</dbReference>